<evidence type="ECO:0000313" key="1">
    <source>
        <dbReference type="RefSeq" id="XP_028154507.1"/>
    </source>
</evidence>
<reference evidence="1" key="1">
    <citation type="submission" date="2025-08" db="UniProtKB">
        <authorList>
            <consortium name="RefSeq"/>
        </authorList>
    </citation>
    <scope>IDENTIFICATION</scope>
    <source>
        <tissue evidence="1">Whole insect</tissue>
    </source>
</reference>
<name>A0A6P7H7F9_DIAVI</name>
<protein>
    <submittedName>
        <fullName evidence="1">Uncharacterized protein LOC114348077</fullName>
    </submittedName>
</protein>
<dbReference type="RefSeq" id="XP_028154507.1">
    <property type="nucleotide sequence ID" value="XM_028298706.1"/>
</dbReference>
<accession>A0A6P7H7F9</accession>
<organism evidence="1">
    <name type="scientific">Diabrotica virgifera virgifera</name>
    <name type="common">western corn rootworm</name>
    <dbReference type="NCBI Taxonomy" id="50390"/>
    <lineage>
        <taxon>Eukaryota</taxon>
        <taxon>Metazoa</taxon>
        <taxon>Ecdysozoa</taxon>
        <taxon>Arthropoda</taxon>
        <taxon>Hexapoda</taxon>
        <taxon>Insecta</taxon>
        <taxon>Pterygota</taxon>
        <taxon>Neoptera</taxon>
        <taxon>Endopterygota</taxon>
        <taxon>Coleoptera</taxon>
        <taxon>Polyphaga</taxon>
        <taxon>Cucujiformia</taxon>
        <taxon>Chrysomeloidea</taxon>
        <taxon>Chrysomelidae</taxon>
        <taxon>Galerucinae</taxon>
        <taxon>Diabroticina</taxon>
        <taxon>Diabroticites</taxon>
        <taxon>Diabrotica</taxon>
    </lineage>
</organism>
<dbReference type="InParanoid" id="A0A6P7H7F9"/>
<gene>
    <name evidence="1" type="primary">LOC114348077</name>
</gene>
<dbReference type="AlphaFoldDB" id="A0A6P7H7F9"/>
<proteinExistence type="predicted"/>
<sequence length="124" mass="14518">MVEKASEAELISEMEAKDRYSTRYYELKYKCEDRPSLVSSESSIKGKRSFKLPPIEFKKYSGDLIDWLPFWSQFRVVHDDLSIDLNDKIAYLRQATIDGSKARRLVESFPAVADYYSKIIEFEV</sequence>